<accession>A0ABZ0VS33</accession>
<dbReference type="Pfam" id="PF01047">
    <property type="entry name" value="MarR"/>
    <property type="match status" value="1"/>
</dbReference>
<dbReference type="PROSITE" id="PS50995">
    <property type="entry name" value="HTH_MARR_2"/>
    <property type="match status" value="1"/>
</dbReference>
<dbReference type="InterPro" id="IPR000182">
    <property type="entry name" value="GNAT_dom"/>
</dbReference>
<evidence type="ECO:0000256" key="1">
    <source>
        <dbReference type="ARBA" id="ARBA00022679"/>
    </source>
</evidence>
<dbReference type="PANTHER" id="PTHR13947">
    <property type="entry name" value="GNAT FAMILY N-ACETYLTRANSFERASE"/>
    <property type="match status" value="1"/>
</dbReference>
<evidence type="ECO:0000259" key="2">
    <source>
        <dbReference type="PROSITE" id="PS50995"/>
    </source>
</evidence>
<dbReference type="PANTHER" id="PTHR13947:SF37">
    <property type="entry name" value="LD18367P"/>
    <property type="match status" value="1"/>
</dbReference>
<protein>
    <submittedName>
        <fullName evidence="4">Helix-turn-helix domain-containing GNAT family N-acetyltransferase</fullName>
    </submittedName>
</protein>
<sequence>MTIHHQPNNEAPNKHLIDAVRAFNRFYTRQIGLLDEGLLKSAFSLTEARVLYELAHRDGLTATDLGRDLGLDAGYVSRLLKKFERDDLISRSTLVSDARQSSIALTQAGRNAFAPLNKDSHDQVAALLDRLPASEQDRLVKSMRTVQALLDESAEPKIPYLLRSLQIGDIGWITRRQGMLYAQDYGWDETYEALVAEILAAFVKSFDPKWERSWIAERDGEVVGSVFVVRKSPEVAKLRLLYVEPSARGLGIGARLVDECIAFARAKGYKTLTLWTNDILGSARRIYQAAGFKLIDEERHHSFGKDLVGQTWDLDL</sequence>
<keyword evidence="5" id="KW-1185">Reference proteome</keyword>
<evidence type="ECO:0000313" key="5">
    <source>
        <dbReference type="Proteomes" id="UP001322481"/>
    </source>
</evidence>
<dbReference type="EMBL" id="CP139858">
    <property type="protein sequence ID" value="WQB98386.1"/>
    <property type="molecule type" value="Genomic_DNA"/>
</dbReference>
<dbReference type="SUPFAM" id="SSF55729">
    <property type="entry name" value="Acyl-CoA N-acyltransferases (Nat)"/>
    <property type="match status" value="1"/>
</dbReference>
<organism evidence="4 5">
    <name type="scientific">Mesorhizobium huakuii</name>
    <dbReference type="NCBI Taxonomy" id="28104"/>
    <lineage>
        <taxon>Bacteria</taxon>
        <taxon>Pseudomonadati</taxon>
        <taxon>Pseudomonadota</taxon>
        <taxon>Alphaproteobacteria</taxon>
        <taxon>Hyphomicrobiales</taxon>
        <taxon>Phyllobacteriaceae</taxon>
        <taxon>Mesorhizobium</taxon>
    </lineage>
</organism>
<dbReference type="PROSITE" id="PS51186">
    <property type="entry name" value="GNAT"/>
    <property type="match status" value="1"/>
</dbReference>
<dbReference type="InterPro" id="IPR000835">
    <property type="entry name" value="HTH_MarR-typ"/>
</dbReference>
<dbReference type="InterPro" id="IPR036388">
    <property type="entry name" value="WH-like_DNA-bd_sf"/>
</dbReference>
<keyword evidence="1" id="KW-0808">Transferase</keyword>
<dbReference type="RefSeq" id="WP_322418705.1">
    <property type="nucleotide sequence ID" value="NZ_CP139858.1"/>
</dbReference>
<dbReference type="InterPro" id="IPR036390">
    <property type="entry name" value="WH_DNA-bd_sf"/>
</dbReference>
<dbReference type="InterPro" id="IPR016181">
    <property type="entry name" value="Acyl_CoA_acyltransferase"/>
</dbReference>
<evidence type="ECO:0000313" key="4">
    <source>
        <dbReference type="EMBL" id="WQB98386.1"/>
    </source>
</evidence>
<feature type="domain" description="HTH marR-type" evidence="2">
    <location>
        <begin position="13"/>
        <end position="148"/>
    </location>
</feature>
<dbReference type="CDD" id="cd04301">
    <property type="entry name" value="NAT_SF"/>
    <property type="match status" value="1"/>
</dbReference>
<dbReference type="InterPro" id="IPR050769">
    <property type="entry name" value="NAT_camello-type"/>
</dbReference>
<gene>
    <name evidence="4" type="ORF">U0R22_002535</name>
</gene>
<dbReference type="Proteomes" id="UP001322481">
    <property type="component" value="Chromosome"/>
</dbReference>
<dbReference type="SUPFAM" id="SSF46785">
    <property type="entry name" value="Winged helix' DNA-binding domain"/>
    <property type="match status" value="1"/>
</dbReference>
<evidence type="ECO:0000259" key="3">
    <source>
        <dbReference type="PROSITE" id="PS51186"/>
    </source>
</evidence>
<name>A0ABZ0VS33_9HYPH</name>
<feature type="domain" description="N-acetyltransferase" evidence="3">
    <location>
        <begin position="160"/>
        <end position="313"/>
    </location>
</feature>
<dbReference type="Pfam" id="PF00583">
    <property type="entry name" value="Acetyltransf_1"/>
    <property type="match status" value="1"/>
</dbReference>
<dbReference type="SMART" id="SM00347">
    <property type="entry name" value="HTH_MARR"/>
    <property type="match status" value="1"/>
</dbReference>
<reference evidence="4 5" key="1">
    <citation type="submission" date="2023-11" db="EMBL/GenBank/DDBJ databases">
        <authorList>
            <person name="Panchal A.K."/>
            <person name="Meaney J.S."/>
            <person name="Karas B.J."/>
            <person name="diCenzo G.C."/>
        </authorList>
    </citation>
    <scope>NUCLEOTIDE SEQUENCE [LARGE SCALE GENOMIC DNA]</scope>
    <source>
        <strain evidence="4 5">NZP2235</strain>
    </source>
</reference>
<dbReference type="Gene3D" id="1.10.10.10">
    <property type="entry name" value="Winged helix-like DNA-binding domain superfamily/Winged helix DNA-binding domain"/>
    <property type="match status" value="1"/>
</dbReference>
<proteinExistence type="predicted"/>
<dbReference type="Gene3D" id="3.40.630.30">
    <property type="match status" value="1"/>
</dbReference>